<dbReference type="STRING" id="39966.A0A369JTZ6"/>
<evidence type="ECO:0000313" key="2">
    <source>
        <dbReference type="Proteomes" id="UP000076154"/>
    </source>
</evidence>
<keyword evidence="1" id="KW-0418">Kinase</keyword>
<dbReference type="InterPro" id="IPR027417">
    <property type="entry name" value="P-loop_NTPase"/>
</dbReference>
<dbReference type="AlphaFoldDB" id="A0A369JTZ6"/>
<evidence type="ECO:0000313" key="1">
    <source>
        <dbReference type="EMBL" id="RDB24832.1"/>
    </source>
</evidence>
<dbReference type="FunCoup" id="A0A369JTZ6">
    <property type="interactions" value="420"/>
</dbReference>
<sequence>MDAVVAHIVEHLDPNPSPPLFIAVQGPQGSGKTYLSAELKDRLSAPPYALNVALLSIDDLYLTHDGLVSLASQEPPNALWAGRGQPGTHDVGLGVQVLEALRSQSGSVELPRFDKSLFNGEGDRLSTGLVVTPPFDIVILEGWCVGFFPIPQGELERRWEGVWREVSAKLGLPHTVTKHDLERVNETLKGYVAMWSYFDIFVQIKPTPVETPTTQYSIIYRWRLEQEHNMKALNGGHGMSDDAVKSFVDRYIPGYVFFGDIPPMFSQHPWTGNGLRLLIDEQRHQVGVETF</sequence>
<dbReference type="GO" id="GO:0016301">
    <property type="term" value="F:kinase activity"/>
    <property type="evidence" value="ECO:0007669"/>
    <property type="project" value="UniProtKB-KW"/>
</dbReference>
<dbReference type="InParanoid" id="A0A369JTZ6"/>
<dbReference type="PANTHER" id="PTHR10285">
    <property type="entry name" value="URIDINE KINASE"/>
    <property type="match status" value="1"/>
</dbReference>
<dbReference type="EMBL" id="LUEZ02000041">
    <property type="protein sequence ID" value="RDB24832.1"/>
    <property type="molecule type" value="Genomic_DNA"/>
</dbReference>
<proteinExistence type="predicted"/>
<reference evidence="1" key="1">
    <citation type="submission" date="2018-04" db="EMBL/GenBank/DDBJ databases">
        <title>Whole genome sequencing of Hypsizygus marmoreus.</title>
        <authorList>
            <person name="Choi I.-G."/>
            <person name="Min B."/>
            <person name="Kim J.-G."/>
            <person name="Kim S."/>
            <person name="Oh Y.-L."/>
            <person name="Kong W.-S."/>
            <person name="Park H."/>
            <person name="Jeong J."/>
            <person name="Song E.-S."/>
        </authorList>
    </citation>
    <scope>NUCLEOTIDE SEQUENCE [LARGE SCALE GENOMIC DNA]</scope>
    <source>
        <strain evidence="1">51987-8</strain>
    </source>
</reference>
<name>A0A369JTZ6_HYPMA</name>
<protein>
    <submittedName>
        <fullName evidence="1">ATP-dependent kinase TDA10</fullName>
    </submittedName>
</protein>
<keyword evidence="2" id="KW-1185">Reference proteome</keyword>
<keyword evidence="1" id="KW-0808">Transferase</keyword>
<dbReference type="SUPFAM" id="SSF52540">
    <property type="entry name" value="P-loop containing nucleoside triphosphate hydrolases"/>
    <property type="match status" value="1"/>
</dbReference>
<comment type="caution">
    <text evidence="1">The sequence shown here is derived from an EMBL/GenBank/DDBJ whole genome shotgun (WGS) entry which is preliminary data.</text>
</comment>
<dbReference type="Gene3D" id="3.40.50.300">
    <property type="entry name" value="P-loop containing nucleotide triphosphate hydrolases"/>
    <property type="match status" value="1"/>
</dbReference>
<dbReference type="OrthoDB" id="347435at2759"/>
<gene>
    <name evidence="1" type="primary">TDA10</name>
    <name evidence="1" type="ORF">Hypma_007588</name>
</gene>
<accession>A0A369JTZ6</accession>
<organism evidence="1 2">
    <name type="scientific">Hypsizygus marmoreus</name>
    <name type="common">White beech mushroom</name>
    <name type="synonym">Agaricus marmoreus</name>
    <dbReference type="NCBI Taxonomy" id="39966"/>
    <lineage>
        <taxon>Eukaryota</taxon>
        <taxon>Fungi</taxon>
        <taxon>Dikarya</taxon>
        <taxon>Basidiomycota</taxon>
        <taxon>Agaricomycotina</taxon>
        <taxon>Agaricomycetes</taxon>
        <taxon>Agaricomycetidae</taxon>
        <taxon>Agaricales</taxon>
        <taxon>Tricholomatineae</taxon>
        <taxon>Lyophyllaceae</taxon>
        <taxon>Hypsizygus</taxon>
    </lineage>
</organism>
<dbReference type="Proteomes" id="UP000076154">
    <property type="component" value="Unassembled WGS sequence"/>
</dbReference>